<dbReference type="AlphaFoldDB" id="A0A0X3AN37"/>
<accession>A0A0X3AN37</accession>
<dbReference type="InterPro" id="IPR018490">
    <property type="entry name" value="cNMP-bd_dom_sf"/>
</dbReference>
<dbReference type="OrthoDB" id="1092431at2"/>
<name>A0A0X3AN37_9FLAO</name>
<dbReference type="Proteomes" id="UP000182761">
    <property type="component" value="Unassembled WGS sequence"/>
</dbReference>
<evidence type="ECO:0000259" key="1">
    <source>
        <dbReference type="PROSITE" id="PS50042"/>
    </source>
</evidence>
<evidence type="ECO:0000313" key="2">
    <source>
        <dbReference type="EMBL" id="CVK15774.1"/>
    </source>
</evidence>
<dbReference type="STRING" id="1586267.GCA_001418685_00607"/>
<keyword evidence="2" id="KW-0418">Kinase</keyword>
<dbReference type="InterPro" id="IPR014710">
    <property type="entry name" value="RmlC-like_jellyroll"/>
</dbReference>
<evidence type="ECO:0000313" key="3">
    <source>
        <dbReference type="Proteomes" id="UP000182761"/>
    </source>
</evidence>
<dbReference type="EMBL" id="FCOR01000003">
    <property type="protein sequence ID" value="CVK15774.1"/>
    <property type="molecule type" value="Genomic_DNA"/>
</dbReference>
<organism evidence="2 3">
    <name type="scientific">Apibacter mensalis</name>
    <dbReference type="NCBI Taxonomy" id="1586267"/>
    <lineage>
        <taxon>Bacteria</taxon>
        <taxon>Pseudomonadati</taxon>
        <taxon>Bacteroidota</taxon>
        <taxon>Flavobacteriia</taxon>
        <taxon>Flavobacteriales</taxon>
        <taxon>Weeksellaceae</taxon>
        <taxon>Apibacter</taxon>
    </lineage>
</organism>
<sequence>MIFEKILEEINDVVPIFKEEKEYLKSILKFKKLNKKDFLLHQKQVEDNYYYVLSGCLRSYINDKKGLEHVLQFTSKGWWIADNESILYNQPSKFNIVADLDTEILILSKKAKEESVKKFPKLELYYNESLIRSVIFLRNRLYEILSLSAEERYRNFCIMFPELKNSISQKHIASYIGITPEFFSAMKKKLKNRQICFEEC</sequence>
<dbReference type="InterPro" id="IPR000595">
    <property type="entry name" value="cNMP-bd_dom"/>
</dbReference>
<keyword evidence="3" id="KW-1185">Reference proteome</keyword>
<proteinExistence type="predicted"/>
<dbReference type="SUPFAM" id="SSF51206">
    <property type="entry name" value="cAMP-binding domain-like"/>
    <property type="match status" value="1"/>
</dbReference>
<dbReference type="RefSeq" id="WP_055425001.1">
    <property type="nucleotide sequence ID" value="NZ_FCOR01000003.1"/>
</dbReference>
<dbReference type="Gene3D" id="2.60.120.10">
    <property type="entry name" value="Jelly Rolls"/>
    <property type="match status" value="1"/>
</dbReference>
<gene>
    <name evidence="2" type="ORF">Ga0061079_10384</name>
</gene>
<protein>
    <submittedName>
        <fullName evidence="2">cAMP-binding domain of CRP or a regulatory subunit of cAMP-dependent protein kinases</fullName>
    </submittedName>
</protein>
<dbReference type="CDD" id="cd00038">
    <property type="entry name" value="CAP_ED"/>
    <property type="match status" value="1"/>
</dbReference>
<feature type="domain" description="Cyclic nucleotide-binding" evidence="1">
    <location>
        <begin position="18"/>
        <end position="133"/>
    </location>
</feature>
<dbReference type="Pfam" id="PF00027">
    <property type="entry name" value="cNMP_binding"/>
    <property type="match status" value="1"/>
</dbReference>
<dbReference type="PROSITE" id="PS50042">
    <property type="entry name" value="CNMP_BINDING_3"/>
    <property type="match status" value="1"/>
</dbReference>
<dbReference type="GO" id="GO:0016301">
    <property type="term" value="F:kinase activity"/>
    <property type="evidence" value="ECO:0007669"/>
    <property type="project" value="UniProtKB-KW"/>
</dbReference>
<keyword evidence="2" id="KW-0808">Transferase</keyword>
<reference evidence="2 3" key="1">
    <citation type="submission" date="2016-01" db="EMBL/GenBank/DDBJ databases">
        <authorList>
            <person name="McClelland M."/>
            <person name="Jain A."/>
            <person name="Saraogi P."/>
            <person name="Mendelson R."/>
            <person name="Westerman R."/>
            <person name="SanMiguel P."/>
            <person name="Csonka L."/>
        </authorList>
    </citation>
    <scope>NUCLEOTIDE SEQUENCE [LARGE SCALE GENOMIC DNA]</scope>
    <source>
        <strain evidence="2 3">R-53146</strain>
    </source>
</reference>